<dbReference type="Proteomes" id="UP000792457">
    <property type="component" value="Unassembled WGS sequence"/>
</dbReference>
<comment type="caution">
    <text evidence="1">The sequence shown here is derived from an EMBL/GenBank/DDBJ whole genome shotgun (WGS) entry which is preliminary data.</text>
</comment>
<proteinExistence type="predicted"/>
<sequence length="76" mass="8501">MICVIENMRMTSMTVKALIIVCLICAYGLLCTATEHIELHTRVITELTKAPRRGCPPGQVRAGGICRQVYQRNKIL</sequence>
<gene>
    <name evidence="1" type="ORF">J437_LFUL001510</name>
</gene>
<dbReference type="EMBL" id="KZ308173">
    <property type="protein sequence ID" value="KAG8223789.1"/>
    <property type="molecule type" value="Genomic_DNA"/>
</dbReference>
<accession>A0A8K0NXU7</accession>
<name>A0A8K0NXU7_LADFU</name>
<reference evidence="1" key="2">
    <citation type="submission" date="2017-10" db="EMBL/GenBank/DDBJ databases">
        <title>Ladona fulva Genome sequencing and assembly.</title>
        <authorList>
            <person name="Murali S."/>
            <person name="Richards S."/>
            <person name="Bandaranaike D."/>
            <person name="Bellair M."/>
            <person name="Blankenburg K."/>
            <person name="Chao H."/>
            <person name="Dinh H."/>
            <person name="Doddapaneni H."/>
            <person name="Dugan-Rocha S."/>
            <person name="Elkadiri S."/>
            <person name="Gnanaolivu R."/>
            <person name="Hernandez B."/>
            <person name="Skinner E."/>
            <person name="Javaid M."/>
            <person name="Lee S."/>
            <person name="Li M."/>
            <person name="Ming W."/>
            <person name="Munidasa M."/>
            <person name="Muniz J."/>
            <person name="Nguyen L."/>
            <person name="Hughes D."/>
            <person name="Osuji N."/>
            <person name="Pu L.-L."/>
            <person name="Puazo M."/>
            <person name="Qu C."/>
            <person name="Quiroz J."/>
            <person name="Raj R."/>
            <person name="Weissenberger G."/>
            <person name="Xin Y."/>
            <person name="Zou X."/>
            <person name="Han Y."/>
            <person name="Worley K."/>
            <person name="Muzny D."/>
            <person name="Gibbs R."/>
        </authorList>
    </citation>
    <scope>NUCLEOTIDE SEQUENCE</scope>
    <source>
        <strain evidence="1">Sampled in the wild</strain>
    </source>
</reference>
<evidence type="ECO:0000313" key="2">
    <source>
        <dbReference type="Proteomes" id="UP000792457"/>
    </source>
</evidence>
<protein>
    <submittedName>
        <fullName evidence="1">Uncharacterized protein</fullName>
    </submittedName>
</protein>
<organism evidence="1 2">
    <name type="scientific">Ladona fulva</name>
    <name type="common">Scarce chaser dragonfly</name>
    <name type="synonym">Libellula fulva</name>
    <dbReference type="NCBI Taxonomy" id="123851"/>
    <lineage>
        <taxon>Eukaryota</taxon>
        <taxon>Metazoa</taxon>
        <taxon>Ecdysozoa</taxon>
        <taxon>Arthropoda</taxon>
        <taxon>Hexapoda</taxon>
        <taxon>Insecta</taxon>
        <taxon>Pterygota</taxon>
        <taxon>Palaeoptera</taxon>
        <taxon>Odonata</taxon>
        <taxon>Epiprocta</taxon>
        <taxon>Anisoptera</taxon>
        <taxon>Libelluloidea</taxon>
        <taxon>Libellulidae</taxon>
        <taxon>Ladona</taxon>
    </lineage>
</organism>
<evidence type="ECO:0000313" key="1">
    <source>
        <dbReference type="EMBL" id="KAG8223789.1"/>
    </source>
</evidence>
<dbReference type="AlphaFoldDB" id="A0A8K0NXU7"/>
<keyword evidence="2" id="KW-1185">Reference proteome</keyword>
<reference evidence="1" key="1">
    <citation type="submission" date="2013-04" db="EMBL/GenBank/DDBJ databases">
        <authorList>
            <person name="Qu J."/>
            <person name="Murali S.C."/>
            <person name="Bandaranaike D."/>
            <person name="Bellair M."/>
            <person name="Blankenburg K."/>
            <person name="Chao H."/>
            <person name="Dinh H."/>
            <person name="Doddapaneni H."/>
            <person name="Downs B."/>
            <person name="Dugan-Rocha S."/>
            <person name="Elkadiri S."/>
            <person name="Gnanaolivu R.D."/>
            <person name="Hernandez B."/>
            <person name="Javaid M."/>
            <person name="Jayaseelan J.C."/>
            <person name="Lee S."/>
            <person name="Li M."/>
            <person name="Ming W."/>
            <person name="Munidasa M."/>
            <person name="Muniz J."/>
            <person name="Nguyen L."/>
            <person name="Ongeri F."/>
            <person name="Osuji N."/>
            <person name="Pu L.-L."/>
            <person name="Puazo M."/>
            <person name="Qu C."/>
            <person name="Quiroz J."/>
            <person name="Raj R."/>
            <person name="Weissenberger G."/>
            <person name="Xin Y."/>
            <person name="Zou X."/>
            <person name="Han Y."/>
            <person name="Richards S."/>
            <person name="Worley K."/>
            <person name="Muzny D."/>
            <person name="Gibbs R."/>
        </authorList>
    </citation>
    <scope>NUCLEOTIDE SEQUENCE</scope>
    <source>
        <strain evidence="1">Sampled in the wild</strain>
    </source>
</reference>